<accession>A0A2K8KT42</accession>
<dbReference type="OrthoDB" id="9418943at2"/>
<reference evidence="1 2" key="1">
    <citation type="journal article" date="2017" name="Environ. Microbiol.">
        <title>Genomic and physiological analyses of 'Reinekea forsetii' reveal a versatile opportunistic lifestyle during spring algae blooms.</title>
        <authorList>
            <person name="Avci B."/>
            <person name="Hahnke R.L."/>
            <person name="Chafee M."/>
            <person name="Fischer T."/>
            <person name="Gruber-Vodicka H."/>
            <person name="Tegetmeyer H.E."/>
            <person name="Harder J."/>
            <person name="Fuchs B.M."/>
            <person name="Amann R.I."/>
            <person name="Teeling H."/>
        </authorList>
    </citation>
    <scope>NUCLEOTIDE SEQUENCE [LARGE SCALE GENOMIC DNA]</scope>
    <source>
        <strain evidence="1 2">Hel1_31_D35</strain>
    </source>
</reference>
<proteinExistence type="predicted"/>
<keyword evidence="2" id="KW-1185">Reference proteome</keyword>
<sequence length="100" mass="11465">MANLNTYLTFRGQVHGEPGLKVRLVDIWGNVSRAVAPSTYRLRYARYMASYYIPTYVFDTPGFNYHEVRAIQFFVDEEVPVGEIGYKIFGCNSRDITSSP</sequence>
<name>A0A2K8KT42_9GAMM</name>
<evidence type="ECO:0000313" key="2">
    <source>
        <dbReference type="Proteomes" id="UP000229757"/>
    </source>
</evidence>
<organism evidence="1 2">
    <name type="scientific">Reinekea forsetii</name>
    <dbReference type="NCBI Taxonomy" id="1336806"/>
    <lineage>
        <taxon>Bacteria</taxon>
        <taxon>Pseudomonadati</taxon>
        <taxon>Pseudomonadota</taxon>
        <taxon>Gammaproteobacteria</taxon>
        <taxon>Oceanospirillales</taxon>
        <taxon>Saccharospirillaceae</taxon>
        <taxon>Reinekea</taxon>
    </lineage>
</organism>
<dbReference type="AlphaFoldDB" id="A0A2K8KT42"/>
<gene>
    <name evidence="1" type="ORF">REIFOR_01904</name>
</gene>
<dbReference type="Proteomes" id="UP000229757">
    <property type="component" value="Chromosome"/>
</dbReference>
<protein>
    <submittedName>
        <fullName evidence="1">Uncharacterized protein</fullName>
    </submittedName>
</protein>
<dbReference type="KEGG" id="rfo:REIFOR_01904"/>
<dbReference type="RefSeq" id="WP_100257327.1">
    <property type="nucleotide sequence ID" value="NZ_CP011797.1"/>
</dbReference>
<evidence type="ECO:0000313" key="1">
    <source>
        <dbReference type="EMBL" id="ATX77041.1"/>
    </source>
</evidence>
<dbReference type="EMBL" id="CP011797">
    <property type="protein sequence ID" value="ATX77041.1"/>
    <property type="molecule type" value="Genomic_DNA"/>
</dbReference>